<evidence type="ECO:0000313" key="1">
    <source>
        <dbReference type="EMBL" id="QOV33245.1"/>
    </source>
</evidence>
<dbReference type="EMBL" id="CP063373">
    <property type="protein sequence ID" value="QOV33245.1"/>
    <property type="molecule type" value="Genomic_DNA"/>
</dbReference>
<dbReference type="InterPro" id="IPR036291">
    <property type="entry name" value="NAD(P)-bd_dom_sf"/>
</dbReference>
<protein>
    <recommendedName>
        <fullName evidence="3">Short-chain dehydrogenase</fullName>
    </recommendedName>
</protein>
<dbReference type="Gene3D" id="3.40.50.720">
    <property type="entry name" value="NAD(P)-binding Rossmann-like Domain"/>
    <property type="match status" value="1"/>
</dbReference>
<evidence type="ECO:0008006" key="3">
    <source>
        <dbReference type="Google" id="ProtNLM"/>
    </source>
</evidence>
<name>A0A7M2SBY8_9ACTN</name>
<dbReference type="SUPFAM" id="SSF51735">
    <property type="entry name" value="NAD(P)-binding Rossmann-fold domains"/>
    <property type="match status" value="1"/>
</dbReference>
<sequence length="54" mass="5670">MRRLQGKRIVPAAGAAGIGATTAERLTEEGASLAIRDLHLYAAQTLTKGLDHPT</sequence>
<keyword evidence="2" id="KW-1185">Reference proteome</keyword>
<evidence type="ECO:0000313" key="2">
    <source>
        <dbReference type="Proteomes" id="UP000594205"/>
    </source>
</evidence>
<organism evidence="1 2">
    <name type="scientific">Streptomyces ferrugineus</name>
    <dbReference type="NCBI Taxonomy" id="1413221"/>
    <lineage>
        <taxon>Bacteria</taxon>
        <taxon>Bacillati</taxon>
        <taxon>Actinomycetota</taxon>
        <taxon>Actinomycetes</taxon>
        <taxon>Kitasatosporales</taxon>
        <taxon>Streptomycetaceae</taxon>
        <taxon>Streptomyces</taxon>
    </lineage>
</organism>
<proteinExistence type="predicted"/>
<dbReference type="AlphaFoldDB" id="A0A7M2SBY8"/>
<dbReference type="Proteomes" id="UP000594205">
    <property type="component" value="Chromosome"/>
</dbReference>
<accession>A0A7M2SBY8</accession>
<dbReference type="RefSeq" id="WP_194038025.1">
    <property type="nucleotide sequence ID" value="NZ_CP063373.1"/>
</dbReference>
<gene>
    <name evidence="1" type="ORF">IM697_23680</name>
</gene>
<dbReference type="KEGG" id="sfeu:IM697_23680"/>
<reference evidence="1 2" key="1">
    <citation type="submission" date="2020-10" db="EMBL/GenBank/DDBJ databases">
        <title>Streptomyces ferrugineus complate genome analysis.</title>
        <authorList>
            <person name="Anwar N."/>
        </authorList>
    </citation>
    <scope>NUCLEOTIDE SEQUENCE [LARGE SCALE GENOMIC DNA]</scope>
    <source>
        <strain evidence="1 2">CCTCC AA2014009</strain>
    </source>
</reference>